<dbReference type="PROSITE" id="PS50126">
    <property type="entry name" value="S1"/>
    <property type="match status" value="2"/>
</dbReference>
<dbReference type="GO" id="GO:0006412">
    <property type="term" value="P:translation"/>
    <property type="evidence" value="ECO:0007669"/>
    <property type="project" value="TreeGrafter"/>
</dbReference>
<dbReference type="AlphaFoldDB" id="A0A2G9R4Q3"/>
<name>A0A2G9R4Q3_AQUCT</name>
<dbReference type="PANTHER" id="PTHR10724">
    <property type="entry name" value="30S RIBOSOMAL PROTEIN S1"/>
    <property type="match status" value="1"/>
</dbReference>
<evidence type="ECO:0000313" key="3">
    <source>
        <dbReference type="Proteomes" id="UP000228934"/>
    </source>
</evidence>
<gene>
    <name evidence="2" type="ORF">AB205_0135470</name>
</gene>
<proteinExistence type="predicted"/>
<dbReference type="FunFam" id="2.40.50.140:FF:000146">
    <property type="entry name" value="S1 RNA-binding domain-containing protein 1"/>
    <property type="match status" value="2"/>
</dbReference>
<dbReference type="PANTHER" id="PTHR10724:SF10">
    <property type="entry name" value="S1 RNA-BINDING DOMAIN-CONTAINING PROTEIN 1"/>
    <property type="match status" value="1"/>
</dbReference>
<accession>A0A2G9R4Q3</accession>
<organism evidence="2 3">
    <name type="scientific">Aquarana catesbeiana</name>
    <name type="common">American bullfrog</name>
    <name type="synonym">Rana catesbeiana</name>
    <dbReference type="NCBI Taxonomy" id="8400"/>
    <lineage>
        <taxon>Eukaryota</taxon>
        <taxon>Metazoa</taxon>
        <taxon>Chordata</taxon>
        <taxon>Craniata</taxon>
        <taxon>Vertebrata</taxon>
        <taxon>Euteleostomi</taxon>
        <taxon>Amphibia</taxon>
        <taxon>Batrachia</taxon>
        <taxon>Anura</taxon>
        <taxon>Neobatrachia</taxon>
        <taxon>Ranoidea</taxon>
        <taxon>Ranidae</taxon>
        <taxon>Aquarana</taxon>
    </lineage>
</organism>
<dbReference type="Gene3D" id="2.40.50.140">
    <property type="entry name" value="Nucleic acid-binding proteins"/>
    <property type="match status" value="2"/>
</dbReference>
<dbReference type="Pfam" id="PF00575">
    <property type="entry name" value="S1"/>
    <property type="match status" value="2"/>
</dbReference>
<dbReference type="SMART" id="SM00316">
    <property type="entry name" value="S1"/>
    <property type="match status" value="2"/>
</dbReference>
<dbReference type="GO" id="GO:0003729">
    <property type="term" value="F:mRNA binding"/>
    <property type="evidence" value="ECO:0007669"/>
    <property type="project" value="TreeGrafter"/>
</dbReference>
<reference evidence="3" key="1">
    <citation type="journal article" date="2017" name="Nat. Commun.">
        <title>The North American bullfrog draft genome provides insight into hormonal regulation of long noncoding RNA.</title>
        <authorList>
            <person name="Hammond S.A."/>
            <person name="Warren R.L."/>
            <person name="Vandervalk B.P."/>
            <person name="Kucuk E."/>
            <person name="Khan H."/>
            <person name="Gibb E.A."/>
            <person name="Pandoh P."/>
            <person name="Kirk H."/>
            <person name="Zhao Y."/>
            <person name="Jones M."/>
            <person name="Mungall A.J."/>
            <person name="Coope R."/>
            <person name="Pleasance S."/>
            <person name="Moore R.A."/>
            <person name="Holt R.A."/>
            <person name="Round J.M."/>
            <person name="Ohora S."/>
            <person name="Walle B.V."/>
            <person name="Veldhoen N."/>
            <person name="Helbing C.C."/>
            <person name="Birol I."/>
        </authorList>
    </citation>
    <scope>NUCLEOTIDE SEQUENCE [LARGE SCALE GENOMIC DNA]</scope>
</reference>
<feature type="domain" description="S1 motif" evidence="1">
    <location>
        <begin position="81"/>
        <end position="154"/>
    </location>
</feature>
<dbReference type="InterPro" id="IPR012340">
    <property type="entry name" value="NA-bd_OB-fold"/>
</dbReference>
<dbReference type="SUPFAM" id="SSF50249">
    <property type="entry name" value="Nucleic acid-binding proteins"/>
    <property type="match status" value="2"/>
</dbReference>
<protein>
    <recommendedName>
        <fullName evidence="1">S1 motif domain-containing protein</fullName>
    </recommendedName>
</protein>
<feature type="non-terminal residue" evidence="2">
    <location>
        <position position="1"/>
    </location>
</feature>
<evidence type="ECO:0000259" key="1">
    <source>
        <dbReference type="PROSITE" id="PS50126"/>
    </source>
</evidence>
<sequence length="251" mass="27792">FLSLVSGSAEDIGSEKIQRKINAFVQREGVDKISEKLKTNVFTLQLIIDGLCQPEGYDIRTAFDQSDFKTNIVSIEDLRLGTVLTGKVVNATLFGVFVDIGVGKAGLIPMRFITEDKLSKEKRRRSLGLGPGERVEVRVINIVVPESKVTLKLLPFDQSDFKTNIVRIEDLRLGTVLTGKVESATLFGVFVDIGVGKAGLIPMRFITEDKLSKEKRRRSLGLGPGERVEVQVINIVVPQSRITLDLLRVLK</sequence>
<keyword evidence="3" id="KW-1185">Reference proteome</keyword>
<dbReference type="InterPro" id="IPR050437">
    <property type="entry name" value="Ribos_protein_bS1-like"/>
</dbReference>
<dbReference type="GO" id="GO:0003735">
    <property type="term" value="F:structural constituent of ribosome"/>
    <property type="evidence" value="ECO:0007669"/>
    <property type="project" value="TreeGrafter"/>
</dbReference>
<dbReference type="EMBL" id="KV980475">
    <property type="protein sequence ID" value="PIO22832.1"/>
    <property type="molecule type" value="Genomic_DNA"/>
</dbReference>
<dbReference type="OrthoDB" id="995477at2759"/>
<dbReference type="Proteomes" id="UP000228934">
    <property type="component" value="Unassembled WGS sequence"/>
</dbReference>
<dbReference type="InterPro" id="IPR003029">
    <property type="entry name" value="S1_domain"/>
</dbReference>
<evidence type="ECO:0000313" key="2">
    <source>
        <dbReference type="EMBL" id="PIO22832.1"/>
    </source>
</evidence>
<feature type="domain" description="S1 motif" evidence="1">
    <location>
        <begin position="174"/>
        <end position="247"/>
    </location>
</feature>